<dbReference type="Proteomes" id="UP000789706">
    <property type="component" value="Unassembled WGS sequence"/>
</dbReference>
<dbReference type="EMBL" id="CAJVPK010004662">
    <property type="protein sequence ID" value="CAG8638620.1"/>
    <property type="molecule type" value="Genomic_DNA"/>
</dbReference>
<name>A0A9N9DKS2_9GLOM</name>
<feature type="non-terminal residue" evidence="1">
    <location>
        <position position="50"/>
    </location>
</feature>
<proteinExistence type="predicted"/>
<keyword evidence="2" id="KW-1185">Reference proteome</keyword>
<evidence type="ECO:0000313" key="1">
    <source>
        <dbReference type="EMBL" id="CAG8638620.1"/>
    </source>
</evidence>
<evidence type="ECO:0000313" key="2">
    <source>
        <dbReference type="Proteomes" id="UP000789706"/>
    </source>
</evidence>
<dbReference type="AlphaFoldDB" id="A0A9N9DKS2"/>
<reference evidence="1" key="1">
    <citation type="submission" date="2021-06" db="EMBL/GenBank/DDBJ databases">
        <authorList>
            <person name="Kallberg Y."/>
            <person name="Tangrot J."/>
            <person name="Rosling A."/>
        </authorList>
    </citation>
    <scope>NUCLEOTIDE SEQUENCE</scope>
    <source>
        <strain evidence="1">AZ414A</strain>
    </source>
</reference>
<organism evidence="1 2">
    <name type="scientific">Diversispora eburnea</name>
    <dbReference type="NCBI Taxonomy" id="1213867"/>
    <lineage>
        <taxon>Eukaryota</taxon>
        <taxon>Fungi</taxon>
        <taxon>Fungi incertae sedis</taxon>
        <taxon>Mucoromycota</taxon>
        <taxon>Glomeromycotina</taxon>
        <taxon>Glomeromycetes</taxon>
        <taxon>Diversisporales</taxon>
        <taxon>Diversisporaceae</taxon>
        <taxon>Diversispora</taxon>
    </lineage>
</organism>
<comment type="caution">
    <text evidence="1">The sequence shown here is derived from an EMBL/GenBank/DDBJ whole genome shotgun (WGS) entry which is preliminary data.</text>
</comment>
<accession>A0A9N9DKS2</accession>
<feature type="non-terminal residue" evidence="1">
    <location>
        <position position="1"/>
    </location>
</feature>
<protein>
    <submittedName>
        <fullName evidence="1">5449_t:CDS:1</fullName>
    </submittedName>
</protein>
<dbReference type="OrthoDB" id="2369556at2759"/>
<sequence length="50" mass="5718">MAILSDETKDSFEWLFQSLLNAIGELMPYLLYTDSDLAMVMTVNSSWPKT</sequence>
<gene>
    <name evidence="1" type="ORF">DEBURN_LOCUS11077</name>
</gene>